<evidence type="ECO:0000256" key="1">
    <source>
        <dbReference type="SAM" id="Phobius"/>
    </source>
</evidence>
<evidence type="ECO:0000313" key="3">
    <source>
        <dbReference type="Proteomes" id="UP000540989"/>
    </source>
</evidence>
<name>A0A7W8E4P6_9BACT</name>
<proteinExistence type="predicted"/>
<dbReference type="InterPro" id="IPR023393">
    <property type="entry name" value="START-like_dom_sf"/>
</dbReference>
<gene>
    <name evidence="2" type="ORF">HDF16_002065</name>
</gene>
<dbReference type="RefSeq" id="WP_184216058.1">
    <property type="nucleotide sequence ID" value="NZ_JACHIP010000002.1"/>
</dbReference>
<accession>A0A7W8E4P6</accession>
<keyword evidence="1" id="KW-0812">Transmembrane</keyword>
<organism evidence="2 3">
    <name type="scientific">Granulicella aggregans</name>
    <dbReference type="NCBI Taxonomy" id="474949"/>
    <lineage>
        <taxon>Bacteria</taxon>
        <taxon>Pseudomonadati</taxon>
        <taxon>Acidobacteriota</taxon>
        <taxon>Terriglobia</taxon>
        <taxon>Terriglobales</taxon>
        <taxon>Acidobacteriaceae</taxon>
        <taxon>Granulicella</taxon>
    </lineage>
</organism>
<dbReference type="Gene3D" id="3.30.530.20">
    <property type="match status" value="1"/>
</dbReference>
<evidence type="ECO:0000313" key="2">
    <source>
        <dbReference type="EMBL" id="MBB5057380.1"/>
    </source>
</evidence>
<comment type="caution">
    <text evidence="2">The sequence shown here is derived from an EMBL/GenBank/DDBJ whole genome shotgun (WGS) entry which is preliminary data.</text>
</comment>
<protein>
    <submittedName>
        <fullName evidence="2">Ligand-binding SRPBCC domain-containing protein</fullName>
    </submittedName>
</protein>
<dbReference type="EMBL" id="JACHIP010000002">
    <property type="protein sequence ID" value="MBB5057380.1"/>
    <property type="molecule type" value="Genomic_DNA"/>
</dbReference>
<reference evidence="2 3" key="1">
    <citation type="submission" date="2020-08" db="EMBL/GenBank/DDBJ databases">
        <title>Genomic Encyclopedia of Type Strains, Phase IV (KMG-V): Genome sequencing to study the core and pangenomes of soil and plant-associated prokaryotes.</title>
        <authorList>
            <person name="Whitman W."/>
        </authorList>
    </citation>
    <scope>NUCLEOTIDE SEQUENCE [LARGE SCALE GENOMIC DNA]</scope>
    <source>
        <strain evidence="2 3">M8UP14</strain>
    </source>
</reference>
<sequence length="164" mass="18441">MGKQFTLRDSITIHAPIDRCFALSTSIEVVALTLAMRPVSYTPEARLSGMIAANDRLLWRGWKFGLPQLHETLITAFDPPHFFQDTMGRGRFATFQHDHHFTPLEDGASTLLEDELRFSMPFGAMGALVGAAIMVPHIKGLLRRRFALLKRLAETDAWKTHLPA</sequence>
<keyword evidence="1" id="KW-1133">Transmembrane helix</keyword>
<keyword evidence="1" id="KW-0472">Membrane</keyword>
<feature type="transmembrane region" description="Helical" evidence="1">
    <location>
        <begin position="122"/>
        <end position="142"/>
    </location>
</feature>
<dbReference type="Proteomes" id="UP000540989">
    <property type="component" value="Unassembled WGS sequence"/>
</dbReference>
<dbReference type="SUPFAM" id="SSF55961">
    <property type="entry name" value="Bet v1-like"/>
    <property type="match status" value="1"/>
</dbReference>
<keyword evidence="3" id="KW-1185">Reference proteome</keyword>
<dbReference type="AlphaFoldDB" id="A0A7W8E4P6"/>